<evidence type="ECO:0000313" key="11">
    <source>
        <dbReference type="Proteomes" id="UP001642501"/>
    </source>
</evidence>
<gene>
    <name evidence="10" type="ORF">SEPCBS57363_000302</name>
</gene>
<dbReference type="InterPro" id="IPR007219">
    <property type="entry name" value="XnlR_reg_dom"/>
</dbReference>
<comment type="subcellular location">
    <subcellularLocation>
        <location evidence="1">Nucleus</location>
    </subcellularLocation>
</comment>
<feature type="region of interest" description="Disordered" evidence="8">
    <location>
        <begin position="695"/>
        <end position="721"/>
    </location>
</feature>
<dbReference type="CDD" id="cd12148">
    <property type="entry name" value="fungal_TF_MHR"/>
    <property type="match status" value="1"/>
</dbReference>
<evidence type="ECO:0000259" key="9">
    <source>
        <dbReference type="SMART" id="SM00906"/>
    </source>
</evidence>
<evidence type="ECO:0000256" key="5">
    <source>
        <dbReference type="ARBA" id="ARBA00023125"/>
    </source>
</evidence>
<evidence type="ECO:0000256" key="7">
    <source>
        <dbReference type="ARBA" id="ARBA00023242"/>
    </source>
</evidence>
<accession>A0ABP0D3Y2</accession>
<dbReference type="PANTHER" id="PTHR47782:SF2">
    <property type="entry name" value="TRANSCRIPTION FACTOR, PUTATIVE (AFU_ORTHOLOGUE AFUA_4G12570)-RELATED"/>
    <property type="match status" value="1"/>
</dbReference>
<dbReference type="InterPro" id="IPR052202">
    <property type="entry name" value="Yeast_MetPath_Reg"/>
</dbReference>
<feature type="region of interest" description="Disordered" evidence="8">
    <location>
        <begin position="520"/>
        <end position="571"/>
    </location>
</feature>
<dbReference type="PANTHER" id="PTHR47782">
    <property type="entry name" value="ZN(II)2CYS6 TRANSCRIPTION FACTOR (EUROFUNG)-RELATED"/>
    <property type="match status" value="1"/>
</dbReference>
<dbReference type="EMBL" id="CAWUOM010000003">
    <property type="protein sequence ID" value="CAK7262920.1"/>
    <property type="molecule type" value="Genomic_DNA"/>
</dbReference>
<evidence type="ECO:0000256" key="3">
    <source>
        <dbReference type="ARBA" id="ARBA00022833"/>
    </source>
</evidence>
<comment type="caution">
    <text evidence="10">The sequence shown here is derived from an EMBL/GenBank/DDBJ whole genome shotgun (WGS) entry which is preliminary data.</text>
</comment>
<keyword evidence="4" id="KW-0805">Transcription regulation</keyword>
<reference evidence="10 11" key="1">
    <citation type="submission" date="2024-01" db="EMBL/GenBank/DDBJ databases">
        <authorList>
            <person name="Allen C."/>
            <person name="Tagirdzhanova G."/>
        </authorList>
    </citation>
    <scope>NUCLEOTIDE SEQUENCE [LARGE SCALE GENOMIC DNA]</scope>
    <source>
        <strain evidence="10 11">CBS 573.63</strain>
    </source>
</reference>
<dbReference type="Pfam" id="PF04082">
    <property type="entry name" value="Fungal_trans"/>
    <property type="match status" value="1"/>
</dbReference>
<proteinExistence type="predicted"/>
<evidence type="ECO:0000256" key="2">
    <source>
        <dbReference type="ARBA" id="ARBA00022723"/>
    </source>
</evidence>
<feature type="compositionally biased region" description="Low complexity" evidence="8">
    <location>
        <begin position="544"/>
        <end position="558"/>
    </location>
</feature>
<evidence type="ECO:0000256" key="6">
    <source>
        <dbReference type="ARBA" id="ARBA00023163"/>
    </source>
</evidence>
<name>A0ABP0D3Y2_9PEZI</name>
<feature type="domain" description="Xylanolytic transcriptional activator regulatory" evidence="9">
    <location>
        <begin position="255"/>
        <end position="329"/>
    </location>
</feature>
<sequence>MVHLLTTDSYVAALELRIEKLERRLAYARSRKASVAFHTDGGPGYPGPPGPDRRDSLSVIRAAIHRKAARKRENSDVNSLVSDFGYLSVNATTRDFEPSDNNMTFARLVLAVAGNDPLPRAIMPASKFPSRQASYAIIQYYLTHVHSLFPFFPETSLLALLEELCLHQQPTQPNLPQPRTNLQSSDYWMLFMVLAIGSSAQSRNRQDAFYNNGVEFVARAMLHADRSLAPGNATQIQSLLLLTLYSMLDPAHFDSWHLIGFTCRAVVDLGFHQDPPQSQSMDVAALDVRRRTFYCAYALDRAISMVHARAFSFTDDAINVAFPSMLGVTQNPQHQSTLQNAQGWLPQRSPAAAQPRISSSSTTADSPALLLFQLRRAQSHWYQVLHQSDPSDPLTDPAGFVWRMCADMREWYDALPATLPARIREMFELELQYSYVYCIAPSERAPLMTAYGRMLIFEHVIAYVDRIMALARGGLNPMWHTYQDSLRLFFMGSQFVAVLRDTSTADAILAGGGSIPVPLTTPGEAPPPLLPLRGFGSPPPSMLNNASSNGSSSSSSNNLPDLGLFSTSSPPVNDTNVDRAIACLERIGWTLSSHGARWQYAEQLATGFKATSRPVFESLLERQATKVRQPMKMEPQPPVPSLVLHHQQQHQEHPQPHHKYPFQQQQQFQFQLQQQQYQAQHPPLPMQYLLQQQLGHPRPGTVPAQYVNMQQPSQPPPSKPK</sequence>
<evidence type="ECO:0000256" key="4">
    <source>
        <dbReference type="ARBA" id="ARBA00023015"/>
    </source>
</evidence>
<keyword evidence="7" id="KW-0539">Nucleus</keyword>
<feature type="region of interest" description="Disordered" evidence="8">
    <location>
        <begin position="627"/>
        <end position="659"/>
    </location>
</feature>
<evidence type="ECO:0000256" key="1">
    <source>
        <dbReference type="ARBA" id="ARBA00004123"/>
    </source>
</evidence>
<protein>
    <recommendedName>
        <fullName evidence="9">Xylanolytic transcriptional activator regulatory domain-containing protein</fullName>
    </recommendedName>
</protein>
<organism evidence="10 11">
    <name type="scientific">Sporothrix epigloea</name>
    <dbReference type="NCBI Taxonomy" id="1892477"/>
    <lineage>
        <taxon>Eukaryota</taxon>
        <taxon>Fungi</taxon>
        <taxon>Dikarya</taxon>
        <taxon>Ascomycota</taxon>
        <taxon>Pezizomycotina</taxon>
        <taxon>Sordariomycetes</taxon>
        <taxon>Sordariomycetidae</taxon>
        <taxon>Ophiostomatales</taxon>
        <taxon>Ophiostomataceae</taxon>
        <taxon>Sporothrix</taxon>
    </lineage>
</organism>
<evidence type="ECO:0000313" key="10">
    <source>
        <dbReference type="EMBL" id="CAK7262920.1"/>
    </source>
</evidence>
<keyword evidence="11" id="KW-1185">Reference proteome</keyword>
<keyword evidence="3" id="KW-0862">Zinc</keyword>
<keyword evidence="2" id="KW-0479">Metal-binding</keyword>
<evidence type="ECO:0000256" key="8">
    <source>
        <dbReference type="SAM" id="MobiDB-lite"/>
    </source>
</evidence>
<keyword evidence="6" id="KW-0804">Transcription</keyword>
<dbReference type="SMART" id="SM00906">
    <property type="entry name" value="Fungal_trans"/>
    <property type="match status" value="1"/>
</dbReference>
<dbReference type="Proteomes" id="UP001642501">
    <property type="component" value="Unassembled WGS sequence"/>
</dbReference>
<keyword evidence="5" id="KW-0238">DNA-binding</keyword>